<keyword evidence="3" id="KW-0717">Septation</keyword>
<evidence type="ECO:0000256" key="1">
    <source>
        <dbReference type="ARBA" id="ARBA00006291"/>
    </source>
</evidence>
<feature type="domain" description="Septum site-determining protein MinC N-terminal" evidence="8">
    <location>
        <begin position="6"/>
        <end position="71"/>
    </location>
</feature>
<evidence type="ECO:0000256" key="5">
    <source>
        <dbReference type="ARBA" id="ARBA00046874"/>
    </source>
</evidence>
<dbReference type="InterPro" id="IPR016098">
    <property type="entry name" value="CAP/MinC_C"/>
</dbReference>
<evidence type="ECO:0000313" key="9">
    <source>
        <dbReference type="EMBL" id="HIU56680.1"/>
    </source>
</evidence>
<sequence>MKNELVRFKGMADGVCIYLNDMAPMYEILDELERKINSNRTFFGIGGCRVSFGGRVLSASEKRRLTEMMEKMMPLARVEFEQPKKAHRDNSAWVNEYKEKHGGAPAAESAGTPAEEMIGEDPQEEQGPEVPGDEEFISRFRSTRARLYQGIVHEGAEITSDGHLILLGTAEKGSMLSAAGDIIVIGGLYGYAHAGRHGHNGSYIIAMDMKPEGLAIADAVYAPPDESEEIKDEVEERHGFFGKFKKKNEQQEIGEDITQNSVHSAIALWKNHKIILDNFTIKTFTNLKNMI</sequence>
<dbReference type="InterPro" id="IPR055219">
    <property type="entry name" value="MinC_N_1"/>
</dbReference>
<dbReference type="InterPro" id="IPR005526">
    <property type="entry name" value="Septum_form_inhib_MinC_C"/>
</dbReference>
<evidence type="ECO:0008006" key="11">
    <source>
        <dbReference type="Google" id="ProtNLM"/>
    </source>
</evidence>
<gene>
    <name evidence="9" type="ORF">IAA61_02555</name>
</gene>
<dbReference type="PANTHER" id="PTHR34108">
    <property type="entry name" value="SEPTUM SITE-DETERMINING PROTEIN MINC"/>
    <property type="match status" value="1"/>
</dbReference>
<evidence type="ECO:0000256" key="6">
    <source>
        <dbReference type="SAM" id="MobiDB-lite"/>
    </source>
</evidence>
<reference evidence="9" key="1">
    <citation type="submission" date="2020-10" db="EMBL/GenBank/DDBJ databases">
        <authorList>
            <person name="Gilroy R."/>
        </authorList>
    </citation>
    <scope>NUCLEOTIDE SEQUENCE</scope>
    <source>
        <strain evidence="9">USAMLcec3-3695</strain>
    </source>
</reference>
<dbReference type="AlphaFoldDB" id="A0A9D1MA80"/>
<dbReference type="SUPFAM" id="SSF63848">
    <property type="entry name" value="Cell-division inhibitor MinC, C-terminal domain"/>
    <property type="match status" value="1"/>
</dbReference>
<keyword evidence="2" id="KW-0132">Cell division</keyword>
<comment type="subunit">
    <text evidence="5">Interacts with MinD and FtsZ.</text>
</comment>
<dbReference type="Gene3D" id="3.30.160.540">
    <property type="match status" value="1"/>
</dbReference>
<comment type="similarity">
    <text evidence="1">Belongs to the MinC family.</text>
</comment>
<evidence type="ECO:0000313" key="10">
    <source>
        <dbReference type="Proteomes" id="UP000824109"/>
    </source>
</evidence>
<dbReference type="InterPro" id="IPR036145">
    <property type="entry name" value="MinC_C_sf"/>
</dbReference>
<dbReference type="Pfam" id="PF03775">
    <property type="entry name" value="MinC_C"/>
    <property type="match status" value="1"/>
</dbReference>
<evidence type="ECO:0000259" key="7">
    <source>
        <dbReference type="Pfam" id="PF03775"/>
    </source>
</evidence>
<dbReference type="InterPro" id="IPR013033">
    <property type="entry name" value="MinC"/>
</dbReference>
<protein>
    <recommendedName>
        <fullName evidence="11">Septum site-determining protein MinC</fullName>
    </recommendedName>
</protein>
<comment type="caution">
    <text evidence="9">The sequence shown here is derived from an EMBL/GenBank/DDBJ whole genome shotgun (WGS) entry which is preliminary data.</text>
</comment>
<dbReference type="EMBL" id="DVNB01000026">
    <property type="protein sequence ID" value="HIU56680.1"/>
    <property type="molecule type" value="Genomic_DNA"/>
</dbReference>
<dbReference type="GO" id="GO:1901891">
    <property type="term" value="P:regulation of cell septum assembly"/>
    <property type="evidence" value="ECO:0007669"/>
    <property type="project" value="InterPro"/>
</dbReference>
<organism evidence="9 10">
    <name type="scientific">Candidatus Ornithomonoglobus merdipullorum</name>
    <dbReference type="NCBI Taxonomy" id="2840895"/>
    <lineage>
        <taxon>Bacteria</taxon>
        <taxon>Bacillati</taxon>
        <taxon>Bacillota</taxon>
        <taxon>Clostridia</taxon>
        <taxon>Candidatus Ornithomonoglobus</taxon>
    </lineage>
</organism>
<dbReference type="PANTHER" id="PTHR34108:SF1">
    <property type="entry name" value="SEPTUM SITE-DETERMINING PROTEIN MINC"/>
    <property type="match status" value="1"/>
</dbReference>
<evidence type="ECO:0000256" key="2">
    <source>
        <dbReference type="ARBA" id="ARBA00022618"/>
    </source>
</evidence>
<dbReference type="GO" id="GO:0000917">
    <property type="term" value="P:division septum assembly"/>
    <property type="evidence" value="ECO:0007669"/>
    <property type="project" value="UniProtKB-KW"/>
</dbReference>
<evidence type="ECO:0000259" key="8">
    <source>
        <dbReference type="Pfam" id="PF22642"/>
    </source>
</evidence>
<name>A0A9D1MA80_9FIRM</name>
<accession>A0A9D1MA80</accession>
<dbReference type="Proteomes" id="UP000824109">
    <property type="component" value="Unassembled WGS sequence"/>
</dbReference>
<keyword evidence="4" id="KW-0131">Cell cycle</keyword>
<dbReference type="Gene3D" id="2.160.20.70">
    <property type="match status" value="1"/>
</dbReference>
<feature type="region of interest" description="Disordered" evidence="6">
    <location>
        <begin position="100"/>
        <end position="132"/>
    </location>
</feature>
<proteinExistence type="inferred from homology"/>
<reference evidence="9" key="2">
    <citation type="journal article" date="2021" name="PeerJ">
        <title>Extensive microbial diversity within the chicken gut microbiome revealed by metagenomics and culture.</title>
        <authorList>
            <person name="Gilroy R."/>
            <person name="Ravi A."/>
            <person name="Getino M."/>
            <person name="Pursley I."/>
            <person name="Horton D.L."/>
            <person name="Alikhan N.F."/>
            <person name="Baker D."/>
            <person name="Gharbi K."/>
            <person name="Hall N."/>
            <person name="Watson M."/>
            <person name="Adriaenssens E.M."/>
            <person name="Foster-Nyarko E."/>
            <person name="Jarju S."/>
            <person name="Secka A."/>
            <person name="Antonio M."/>
            <person name="Oren A."/>
            <person name="Chaudhuri R.R."/>
            <person name="La Ragione R."/>
            <person name="Hildebrand F."/>
            <person name="Pallen M.J."/>
        </authorList>
    </citation>
    <scope>NUCLEOTIDE SEQUENCE</scope>
    <source>
        <strain evidence="9">USAMLcec3-3695</strain>
    </source>
</reference>
<dbReference type="Pfam" id="PF22642">
    <property type="entry name" value="MinC_N_1"/>
    <property type="match status" value="1"/>
</dbReference>
<evidence type="ECO:0000256" key="3">
    <source>
        <dbReference type="ARBA" id="ARBA00023210"/>
    </source>
</evidence>
<evidence type="ECO:0000256" key="4">
    <source>
        <dbReference type="ARBA" id="ARBA00023306"/>
    </source>
</evidence>
<dbReference type="GO" id="GO:0000902">
    <property type="term" value="P:cell morphogenesis"/>
    <property type="evidence" value="ECO:0007669"/>
    <property type="project" value="InterPro"/>
</dbReference>
<feature type="compositionally biased region" description="Acidic residues" evidence="6">
    <location>
        <begin position="117"/>
        <end position="132"/>
    </location>
</feature>
<feature type="domain" description="Septum formation inhibitor MinC C-terminal" evidence="7">
    <location>
        <begin position="148"/>
        <end position="229"/>
    </location>
</feature>